<keyword evidence="2" id="KW-0812">Transmembrane</keyword>
<evidence type="ECO:0000313" key="4">
    <source>
        <dbReference type="Proteomes" id="UP000000768"/>
    </source>
</evidence>
<reference evidence="3 4" key="1">
    <citation type="journal article" date="2009" name="Nature">
        <title>The Sorghum bicolor genome and the diversification of grasses.</title>
        <authorList>
            <person name="Paterson A.H."/>
            <person name="Bowers J.E."/>
            <person name="Bruggmann R."/>
            <person name="Dubchak I."/>
            <person name="Grimwood J."/>
            <person name="Gundlach H."/>
            <person name="Haberer G."/>
            <person name="Hellsten U."/>
            <person name="Mitros T."/>
            <person name="Poliakov A."/>
            <person name="Schmutz J."/>
            <person name="Spannagl M."/>
            <person name="Tang H."/>
            <person name="Wang X."/>
            <person name="Wicker T."/>
            <person name="Bharti A.K."/>
            <person name="Chapman J."/>
            <person name="Feltus F.A."/>
            <person name="Gowik U."/>
            <person name="Grigoriev I.V."/>
            <person name="Lyons E."/>
            <person name="Maher C.A."/>
            <person name="Martis M."/>
            <person name="Narechania A."/>
            <person name="Otillar R.P."/>
            <person name="Penning B.W."/>
            <person name="Salamov A.A."/>
            <person name="Wang Y."/>
            <person name="Zhang L."/>
            <person name="Carpita N.C."/>
            <person name="Freeling M."/>
            <person name="Gingle A.R."/>
            <person name="Hash C.T."/>
            <person name="Keller B."/>
            <person name="Klein P."/>
            <person name="Kresovich S."/>
            <person name="McCann M.C."/>
            <person name="Ming R."/>
            <person name="Peterson D.G."/>
            <person name="Mehboob-ur-Rahman"/>
            <person name="Ware D."/>
            <person name="Westhoff P."/>
            <person name="Mayer K.F."/>
            <person name="Messing J."/>
            <person name="Rokhsar D.S."/>
        </authorList>
    </citation>
    <scope>NUCLEOTIDE SEQUENCE [LARGE SCALE GENOMIC DNA]</scope>
    <source>
        <strain evidence="4">cv. BTx623</strain>
    </source>
</reference>
<dbReference type="Proteomes" id="UP000000768">
    <property type="component" value="Chromosome 1"/>
</dbReference>
<sequence length="531" mass="57245">MVEKCPPMAFAGMETEMVGQSGIPHCHLEIDPLPFSLARAHTKPKPSSSPNPRLQSSSSRARQPPPGPNSPFAHLAERRSTLRRAMPAAAAAPARAPHPPPASLDARTGGRILRRAAGHLLHPASLPPLLLAALLLLLFRSALLAGTLRLASFADRDPALRSFLARFSPPSPPSPPPPSHHLPRRRSPFTSPSSSLSDDDILVSPLDPAASAPSRRRNTSNHHVLFTSYSAAPKPYPLPLPNPLPASTSPFFLAVYNETAPPKPASPRGSELGLLDLTRRDAAAIVNLIALLSSAHIFAILGYIAVHSAALGAVFASVAGHHVPGRRLVFLLTGAVRGAKRLTGFAFLRWATRDAIVQMLCLWFFADVHDQAQLFRLFVVAKLMPFSASVNPWLGAAVAGPELDGFFVAWAVLDAVVSVLFTVVPWVVVMDRDPRPPGRNAVKEGCYLVSLMATDATLLKCWETVMCGSMGRLIMVTFCGKVFGGFLHSIAQVYFMVVWLLFYFAARCKEVRLGGRQFGLEDVAAALDGFR</sequence>
<name>A0A1Z5S6R9_SORBI</name>
<keyword evidence="2" id="KW-0472">Membrane</keyword>
<protein>
    <submittedName>
        <fullName evidence="3">Uncharacterized protein</fullName>
    </submittedName>
</protein>
<evidence type="ECO:0000313" key="3">
    <source>
        <dbReference type="EMBL" id="OQU91633.1"/>
    </source>
</evidence>
<dbReference type="EMBL" id="CM000760">
    <property type="protein sequence ID" value="OQU91633.1"/>
    <property type="molecule type" value="Genomic_DNA"/>
</dbReference>
<dbReference type="FunCoup" id="A0A1Z5S6R9">
    <property type="interactions" value="2158"/>
</dbReference>
<keyword evidence="4" id="KW-1185">Reference proteome</keyword>
<accession>A0A1Z5S6R9</accession>
<dbReference type="OMA" id="CYEAILG"/>
<dbReference type="STRING" id="4558.A0A1Z5S6R9"/>
<proteinExistence type="predicted"/>
<feature type="compositionally biased region" description="Low complexity" evidence="1">
    <location>
        <begin position="46"/>
        <end position="62"/>
    </location>
</feature>
<feature type="compositionally biased region" description="Pro residues" evidence="1">
    <location>
        <begin position="169"/>
        <end position="180"/>
    </location>
</feature>
<feature type="region of interest" description="Disordered" evidence="1">
    <location>
        <begin position="37"/>
        <end position="106"/>
    </location>
</feature>
<dbReference type="InterPro" id="IPR056715">
    <property type="entry name" value="DUF7813"/>
</dbReference>
<keyword evidence="2" id="KW-1133">Transmembrane helix</keyword>
<gene>
    <name evidence="3" type="ORF">SORBI_3001G218800</name>
</gene>
<dbReference type="InParanoid" id="A0A1Z5S6R9"/>
<feature type="transmembrane region" description="Helical" evidence="2">
    <location>
        <begin position="284"/>
        <end position="306"/>
    </location>
</feature>
<evidence type="ECO:0000256" key="1">
    <source>
        <dbReference type="SAM" id="MobiDB-lite"/>
    </source>
</evidence>
<organism evidence="3 4">
    <name type="scientific">Sorghum bicolor</name>
    <name type="common">Sorghum</name>
    <name type="synonym">Sorghum vulgare</name>
    <dbReference type="NCBI Taxonomy" id="4558"/>
    <lineage>
        <taxon>Eukaryota</taxon>
        <taxon>Viridiplantae</taxon>
        <taxon>Streptophyta</taxon>
        <taxon>Embryophyta</taxon>
        <taxon>Tracheophyta</taxon>
        <taxon>Spermatophyta</taxon>
        <taxon>Magnoliopsida</taxon>
        <taxon>Liliopsida</taxon>
        <taxon>Poales</taxon>
        <taxon>Poaceae</taxon>
        <taxon>PACMAD clade</taxon>
        <taxon>Panicoideae</taxon>
        <taxon>Andropogonodae</taxon>
        <taxon>Andropogoneae</taxon>
        <taxon>Sorghinae</taxon>
        <taxon>Sorghum</taxon>
    </lineage>
</organism>
<dbReference type="Gramene" id="OQU91633">
    <property type="protein sequence ID" value="OQU91633"/>
    <property type="gene ID" value="SORBI_3001G218800"/>
</dbReference>
<dbReference type="AlphaFoldDB" id="A0A1Z5S6R9"/>
<evidence type="ECO:0000256" key="2">
    <source>
        <dbReference type="SAM" id="Phobius"/>
    </source>
</evidence>
<feature type="transmembrane region" description="Helical" evidence="2">
    <location>
        <begin position="407"/>
        <end position="429"/>
    </location>
</feature>
<dbReference type="eggNOG" id="ENOG502QSYE">
    <property type="taxonomic scope" value="Eukaryota"/>
</dbReference>
<dbReference type="Pfam" id="PF25105">
    <property type="entry name" value="DUF7813"/>
    <property type="match status" value="2"/>
</dbReference>
<feature type="compositionally biased region" description="Low complexity" evidence="1">
    <location>
        <begin position="83"/>
        <end position="95"/>
    </location>
</feature>
<feature type="transmembrane region" description="Helical" evidence="2">
    <location>
        <begin position="482"/>
        <end position="506"/>
    </location>
</feature>
<reference evidence="4" key="2">
    <citation type="journal article" date="2018" name="Plant J.">
        <title>The Sorghum bicolor reference genome: improved assembly, gene annotations, a transcriptome atlas, and signatures of genome organization.</title>
        <authorList>
            <person name="McCormick R.F."/>
            <person name="Truong S.K."/>
            <person name="Sreedasyam A."/>
            <person name="Jenkins J."/>
            <person name="Shu S."/>
            <person name="Sims D."/>
            <person name="Kennedy M."/>
            <person name="Amirebrahimi M."/>
            <person name="Weers B.D."/>
            <person name="McKinley B."/>
            <person name="Mattison A."/>
            <person name="Morishige D.T."/>
            <person name="Grimwood J."/>
            <person name="Schmutz J."/>
            <person name="Mullet J.E."/>
        </authorList>
    </citation>
    <scope>NUCLEOTIDE SEQUENCE [LARGE SCALE GENOMIC DNA]</scope>
    <source>
        <strain evidence="4">cv. BTx623</strain>
    </source>
</reference>
<feature type="compositionally biased region" description="Low complexity" evidence="1">
    <location>
        <begin position="188"/>
        <end position="201"/>
    </location>
</feature>
<dbReference type="PANTHER" id="PTHR36353:SF1">
    <property type="entry name" value="TRANSMEMBRANE PROTEIN"/>
    <property type="match status" value="1"/>
</dbReference>
<feature type="region of interest" description="Disordered" evidence="1">
    <location>
        <begin position="164"/>
        <end position="201"/>
    </location>
</feature>
<feature type="transmembrane region" description="Helical" evidence="2">
    <location>
        <begin position="377"/>
        <end position="395"/>
    </location>
</feature>
<dbReference type="PANTHER" id="PTHR36353">
    <property type="entry name" value="TRANSMEMBRANE PROTEIN"/>
    <property type="match status" value="1"/>
</dbReference>